<name>A0A2M8Z5G0_9FIRM</name>
<dbReference type="AlphaFoldDB" id="A0A2M8Z5G0"/>
<proteinExistence type="predicted"/>
<dbReference type="EMBL" id="PGET01000001">
    <property type="protein sequence ID" value="PJJ28669.1"/>
    <property type="molecule type" value="Genomic_DNA"/>
</dbReference>
<reference evidence="1 2" key="1">
    <citation type="submission" date="2017-11" db="EMBL/GenBank/DDBJ databases">
        <title>Understudied soil microbes with underappreciated capabilities: Untangling the Clostridium saccharolyticum group.</title>
        <authorList>
            <person name="Leschine S."/>
        </authorList>
    </citation>
    <scope>NUCLEOTIDE SEQUENCE [LARGE SCALE GENOMIC DNA]</scope>
    <source>
        <strain evidence="1 2">18A</strain>
    </source>
</reference>
<evidence type="ECO:0000313" key="2">
    <source>
        <dbReference type="Proteomes" id="UP000231092"/>
    </source>
</evidence>
<evidence type="ECO:0000313" key="1">
    <source>
        <dbReference type="EMBL" id="PJJ28669.1"/>
    </source>
</evidence>
<protein>
    <submittedName>
        <fullName evidence="1">Uncharacterized protein</fullName>
    </submittedName>
</protein>
<organism evidence="1 2">
    <name type="scientific">[Clostridium] celerecrescens 18A</name>
    <dbReference type="NCBI Taxonomy" id="1286362"/>
    <lineage>
        <taxon>Bacteria</taxon>
        <taxon>Bacillati</taxon>
        <taxon>Bacillota</taxon>
        <taxon>Clostridia</taxon>
        <taxon>Lachnospirales</taxon>
        <taxon>Lachnospiraceae</taxon>
        <taxon>Lacrimispora</taxon>
    </lineage>
</organism>
<dbReference type="Proteomes" id="UP000231092">
    <property type="component" value="Unassembled WGS sequence"/>
</dbReference>
<accession>A0A2M8Z5G0</accession>
<dbReference type="RefSeq" id="WP_166433171.1">
    <property type="nucleotide sequence ID" value="NZ_PGET01000001.1"/>
</dbReference>
<sequence>MIDFEAEINSYRPSLEVDAIEDAIVRSDLTDMNDLMMDLIKEINKE</sequence>
<comment type="caution">
    <text evidence="1">The sequence shown here is derived from an EMBL/GenBank/DDBJ whole genome shotgun (WGS) entry which is preliminary data.</text>
</comment>
<gene>
    <name evidence="1" type="ORF">H171_2186</name>
</gene>